<accession>A0A9W6N5C5</accession>
<dbReference type="PANTHER" id="PTHR35145">
    <property type="entry name" value="CYTOPLASMIC PROTEIN-RELATED"/>
    <property type="match status" value="1"/>
</dbReference>
<keyword evidence="2" id="KW-1185">Reference proteome</keyword>
<reference evidence="1" key="2">
    <citation type="submission" date="2023-01" db="EMBL/GenBank/DDBJ databases">
        <authorList>
            <person name="Sun Q."/>
            <person name="Evtushenko L."/>
        </authorList>
    </citation>
    <scope>NUCLEOTIDE SEQUENCE</scope>
    <source>
        <strain evidence="1">VKM B-2748</strain>
    </source>
</reference>
<protein>
    <recommendedName>
        <fullName evidence="3">MmcQ/YjbR family DNA-binding protein</fullName>
    </recommendedName>
</protein>
<dbReference type="SUPFAM" id="SSF142906">
    <property type="entry name" value="YjbR-like"/>
    <property type="match status" value="2"/>
</dbReference>
<proteinExistence type="predicted"/>
<dbReference type="Gene3D" id="3.90.1150.30">
    <property type="match status" value="2"/>
</dbReference>
<organism evidence="1 2">
    <name type="scientific">Methylopila turkensis</name>
    <dbReference type="NCBI Taxonomy" id="1437816"/>
    <lineage>
        <taxon>Bacteria</taxon>
        <taxon>Pseudomonadati</taxon>
        <taxon>Pseudomonadota</taxon>
        <taxon>Alphaproteobacteria</taxon>
        <taxon>Hyphomicrobiales</taxon>
        <taxon>Methylopilaceae</taxon>
        <taxon>Methylopila</taxon>
    </lineage>
</organism>
<dbReference type="EMBL" id="BSFL01000001">
    <property type="protein sequence ID" value="GLK79059.1"/>
    <property type="molecule type" value="Genomic_DNA"/>
</dbReference>
<evidence type="ECO:0000313" key="2">
    <source>
        <dbReference type="Proteomes" id="UP001143309"/>
    </source>
</evidence>
<dbReference type="InterPro" id="IPR038056">
    <property type="entry name" value="YjbR-like_sf"/>
</dbReference>
<gene>
    <name evidence="1" type="ORF">GCM10008174_08000</name>
</gene>
<dbReference type="Pfam" id="PF04237">
    <property type="entry name" value="YjbR"/>
    <property type="match status" value="2"/>
</dbReference>
<dbReference type="Proteomes" id="UP001143309">
    <property type="component" value="Unassembled WGS sequence"/>
</dbReference>
<sequence>MDARALIAAVETIARQLPDVDSTRAVGSNRRVYKIHGKIFMIVTDAADGAMVTIKVDPIRAEILRQQYVEISSGHGMNRRHWISITASDAISREVFENEVRESYRLVRAKLPTAERTSDGRRKRSLSGKQLQAVARMLASGLPGVDHGRPFVEKLDVYKVGGKVFMIVTDDPNELIITVRAEPEQRGNLFERFASVTAGRYLDKDRWISVGAGKGITQTVVSDVVKASYRLVLDTVPRRERPAGITDV</sequence>
<dbReference type="InterPro" id="IPR058532">
    <property type="entry name" value="YjbR/MT2646/Rv2570-like"/>
</dbReference>
<name>A0A9W6N5C5_9HYPH</name>
<reference evidence="1" key="1">
    <citation type="journal article" date="2014" name="Int. J. Syst. Evol. Microbiol.">
        <title>Complete genome sequence of Corynebacterium casei LMG S-19264T (=DSM 44701T), isolated from a smear-ripened cheese.</title>
        <authorList>
            <consortium name="US DOE Joint Genome Institute (JGI-PGF)"/>
            <person name="Walter F."/>
            <person name="Albersmeier A."/>
            <person name="Kalinowski J."/>
            <person name="Ruckert C."/>
        </authorList>
    </citation>
    <scope>NUCLEOTIDE SEQUENCE</scope>
    <source>
        <strain evidence="1">VKM B-2748</strain>
    </source>
</reference>
<dbReference type="PANTHER" id="PTHR35145:SF1">
    <property type="entry name" value="CYTOPLASMIC PROTEIN"/>
    <property type="match status" value="1"/>
</dbReference>
<comment type="caution">
    <text evidence="1">The sequence shown here is derived from an EMBL/GenBank/DDBJ whole genome shotgun (WGS) entry which is preliminary data.</text>
</comment>
<dbReference type="AlphaFoldDB" id="A0A9W6N5C5"/>
<evidence type="ECO:0000313" key="1">
    <source>
        <dbReference type="EMBL" id="GLK79059.1"/>
    </source>
</evidence>
<evidence type="ECO:0008006" key="3">
    <source>
        <dbReference type="Google" id="ProtNLM"/>
    </source>
</evidence>
<dbReference type="InterPro" id="IPR007351">
    <property type="entry name" value="YjbR"/>
</dbReference>